<dbReference type="EMBL" id="AFNV02000005">
    <property type="protein sequence ID" value="ERJ20044.1"/>
    <property type="molecule type" value="Genomic_DNA"/>
</dbReference>
<dbReference type="PANTHER" id="PTHR36849:SF1">
    <property type="entry name" value="CYTOPLASMIC PROTEIN"/>
    <property type="match status" value="1"/>
</dbReference>
<comment type="caution">
    <text evidence="1">The sequence shown here is derived from an EMBL/GenBank/DDBJ whole genome shotgun (WGS) entry which is preliminary data.</text>
</comment>
<keyword evidence="2" id="KW-1185">Reference proteome</keyword>
<evidence type="ECO:0000313" key="1">
    <source>
        <dbReference type="EMBL" id="ERJ20044.1"/>
    </source>
</evidence>
<evidence type="ECO:0000313" key="2">
    <source>
        <dbReference type="Proteomes" id="UP000006242"/>
    </source>
</evidence>
<reference evidence="1 2" key="1">
    <citation type="journal article" date="2011" name="J. Bacteriol.">
        <title>Genome sequence of Salinisphaera shabanensis, a gammaproteobacterium from the harsh, variable environment of the brine-seawater interface of the Shaban Deep in the Red Sea.</title>
        <authorList>
            <person name="Antunes A."/>
            <person name="Alam I."/>
            <person name="Bajic V.B."/>
            <person name="Stingl U."/>
        </authorList>
    </citation>
    <scope>NUCLEOTIDE SEQUENCE [LARGE SCALE GENOMIC DNA]</scope>
    <source>
        <strain evidence="1 2">E1L3A</strain>
    </source>
</reference>
<organism evidence="1 2">
    <name type="scientific">Salinisphaera shabanensis E1L3A</name>
    <dbReference type="NCBI Taxonomy" id="1033802"/>
    <lineage>
        <taxon>Bacteria</taxon>
        <taxon>Pseudomonadati</taxon>
        <taxon>Pseudomonadota</taxon>
        <taxon>Gammaproteobacteria</taxon>
        <taxon>Salinisphaerales</taxon>
        <taxon>Salinisphaeraceae</taxon>
        <taxon>Salinisphaera</taxon>
    </lineage>
</organism>
<keyword evidence="1" id="KW-0413">Isomerase</keyword>
<dbReference type="InterPro" id="IPR052552">
    <property type="entry name" value="YeaO-like"/>
</dbReference>
<reference evidence="1 2" key="2">
    <citation type="journal article" date="2013" name="PLoS ONE">
        <title>INDIGO - INtegrated Data Warehouse of MIcrobial GenOmes with Examples from the Red Sea Extremophiles.</title>
        <authorList>
            <person name="Alam I."/>
            <person name="Antunes A."/>
            <person name="Kamau A.A."/>
            <person name="Ba Alawi W."/>
            <person name="Kalkatawi M."/>
            <person name="Stingl U."/>
            <person name="Bajic V.B."/>
        </authorList>
    </citation>
    <scope>NUCLEOTIDE SEQUENCE [LARGE SCALE GENOMIC DNA]</scope>
    <source>
        <strain evidence="1 2">E1L3A</strain>
    </source>
</reference>
<dbReference type="OrthoDB" id="9790745at2"/>
<proteinExistence type="predicted"/>
<gene>
    <name evidence="1" type="primary">yeaO</name>
    <name evidence="1" type="ORF">SSPSH_000908</name>
</gene>
<dbReference type="STRING" id="1033802.SSPSH_000908"/>
<name>U2FVX2_9GAMM</name>
<sequence>MSIQLKRIYDPVADNDGRRVLVDGMWPRGVKKADAALDDWYKSVAPSSDLRRWFGHDRDRWKKFCDCYRAELDASDNDDLVALREIVADQDVTLLFAARDTECNHAVVLKSWLEGAHERSAAHR</sequence>
<dbReference type="EC" id="5.4.4.2" evidence="1"/>
<dbReference type="Proteomes" id="UP000006242">
    <property type="component" value="Unassembled WGS sequence"/>
</dbReference>
<dbReference type="GO" id="GO:0008909">
    <property type="term" value="F:isochorismate synthase activity"/>
    <property type="evidence" value="ECO:0007669"/>
    <property type="project" value="UniProtKB-EC"/>
</dbReference>
<dbReference type="PANTHER" id="PTHR36849">
    <property type="entry name" value="CYTOPLASMIC PROTEIN-RELATED"/>
    <property type="match status" value="1"/>
</dbReference>
<dbReference type="eggNOG" id="COG3189">
    <property type="taxonomic scope" value="Bacteria"/>
</dbReference>
<protein>
    <submittedName>
        <fullName evidence="1">Cytoplasmic protein</fullName>
        <ecNumber evidence="1">5.4.4.2</ecNumber>
    </submittedName>
</protein>
<dbReference type="AlphaFoldDB" id="U2FVX2"/>
<accession>U2FVX2</accession>
<dbReference type="Pfam" id="PF22752">
    <property type="entry name" value="DUF488-N3i"/>
    <property type="match status" value="1"/>
</dbReference>
<dbReference type="RefSeq" id="WP_006913895.1">
    <property type="nucleotide sequence ID" value="NZ_AFNV02000005.1"/>
</dbReference>